<dbReference type="CDD" id="cd24004">
    <property type="entry name" value="ASKHA_NBD_PilM-like"/>
    <property type="match status" value="1"/>
</dbReference>
<keyword evidence="1" id="KW-0694">RNA-binding</keyword>
<dbReference type="PANTHER" id="PTHR32432">
    <property type="entry name" value="CELL DIVISION PROTEIN FTSA-RELATED"/>
    <property type="match status" value="1"/>
</dbReference>
<accession>A0A1U6JKQ8</accession>
<dbReference type="Gene3D" id="3.30.420.40">
    <property type="match status" value="2"/>
</dbReference>
<dbReference type="SUPFAM" id="SSF53067">
    <property type="entry name" value="Actin-like ATPase domain"/>
    <property type="match status" value="2"/>
</dbReference>
<protein>
    <submittedName>
        <fullName evidence="3">Putative Cell division protein FtsA</fullName>
    </submittedName>
</protein>
<proteinExistence type="predicted"/>
<dbReference type="OrthoDB" id="9768127at2"/>
<evidence type="ECO:0000313" key="3">
    <source>
        <dbReference type="EMBL" id="SLK20875.1"/>
    </source>
</evidence>
<evidence type="ECO:0000313" key="4">
    <source>
        <dbReference type="Proteomes" id="UP000190476"/>
    </source>
</evidence>
<dbReference type="PANTHER" id="PTHR32432:SF3">
    <property type="entry name" value="ETHANOLAMINE UTILIZATION PROTEIN EUTJ"/>
    <property type="match status" value="1"/>
</dbReference>
<dbReference type="GO" id="GO:0051301">
    <property type="term" value="P:cell division"/>
    <property type="evidence" value="ECO:0007669"/>
    <property type="project" value="UniProtKB-KW"/>
</dbReference>
<organism evidence="3 4">
    <name type="scientific">Clostridium chauvoei JF4335</name>
    <dbReference type="NCBI Taxonomy" id="1351755"/>
    <lineage>
        <taxon>Bacteria</taxon>
        <taxon>Bacillati</taxon>
        <taxon>Bacillota</taxon>
        <taxon>Clostridia</taxon>
        <taxon>Eubacteriales</taxon>
        <taxon>Clostridiaceae</taxon>
        <taxon>Clostridium</taxon>
    </lineage>
</organism>
<dbReference type="Pfam" id="PF14450">
    <property type="entry name" value="FtsA"/>
    <property type="match status" value="1"/>
</dbReference>
<dbReference type="InterPro" id="IPR043129">
    <property type="entry name" value="ATPase_NBD"/>
</dbReference>
<keyword evidence="3" id="KW-0131">Cell cycle</keyword>
<keyword evidence="4" id="KW-1185">Reference proteome</keyword>
<dbReference type="STRING" id="1351755.CCH01_19990"/>
<dbReference type="SMART" id="SM00842">
    <property type="entry name" value="FtsA"/>
    <property type="match status" value="1"/>
</dbReference>
<dbReference type="PROSITE" id="PS50889">
    <property type="entry name" value="S4"/>
    <property type="match status" value="1"/>
</dbReference>
<dbReference type="InterPro" id="IPR003494">
    <property type="entry name" value="SHS2_FtsA"/>
</dbReference>
<dbReference type="GO" id="GO:0003723">
    <property type="term" value="F:RNA binding"/>
    <property type="evidence" value="ECO:0007669"/>
    <property type="project" value="UniProtKB-KW"/>
</dbReference>
<name>A0A1U6JKQ8_9CLOT</name>
<feature type="domain" description="SHS2" evidence="2">
    <location>
        <begin position="10"/>
        <end position="204"/>
    </location>
</feature>
<evidence type="ECO:0000256" key="1">
    <source>
        <dbReference type="PROSITE-ProRule" id="PRU00182"/>
    </source>
</evidence>
<dbReference type="Proteomes" id="UP000190476">
    <property type="component" value="Chromosome I"/>
</dbReference>
<dbReference type="AlphaFoldDB" id="A0A1U6JKQ8"/>
<dbReference type="EMBL" id="LT799839">
    <property type="protein sequence ID" value="SLK20875.1"/>
    <property type="molecule type" value="Genomic_DNA"/>
</dbReference>
<dbReference type="RefSeq" id="WP_079481543.1">
    <property type="nucleotide sequence ID" value="NZ_CBML010000006.1"/>
</dbReference>
<evidence type="ECO:0000259" key="2">
    <source>
        <dbReference type="SMART" id="SM00842"/>
    </source>
</evidence>
<keyword evidence="3" id="KW-0132">Cell division</keyword>
<reference evidence="4" key="1">
    <citation type="submission" date="2017-03" db="EMBL/GenBank/DDBJ databases">
        <authorList>
            <person name="Falquet L."/>
            <person name="Falquet L."/>
        </authorList>
    </citation>
    <scope>NUCLEOTIDE SEQUENCE [LARGE SCALE GENOMIC DNA]</scope>
</reference>
<dbReference type="InterPro" id="IPR050696">
    <property type="entry name" value="FtsA/MreB"/>
</dbReference>
<gene>
    <name evidence="3" type="ORF">CCH01_19990</name>
</gene>
<dbReference type="GeneID" id="66302313"/>
<sequence>MNDLNVRNLKFALDIGTRSMIGTVLEVKDDRMQVICEKYIEHEQRAMIDGQIHDIDLVSKGVLEIVSSLESELNIKLESVAIAAAGRFLKTIDTKAEMEINPDEEITNDTIRSLELIAVKEAEEKIQGNTDGKLYCVGYSVVSYYLNGFVISNLNGHKGENISVEVISTFLPRSVVDSLYTVIKKVGLRVENLTLEPIAAIEAVVPKKLRLLNIALIDIGAGTSDIAISANEKISAYGMVPQAGDEVTEVIVQECLVDFNSAEEIKKKINIQEEITYTDVLGFENTIKSEDLKKAIKPIVKKIAESISKKIIELNGSKSPSALFLVGGGAHTPGLSEEITAELKMAPQRVAIKDRKAIDECISNDNLGSEGVTVLGIALVAAKNNGKDFIDVILNKTPITMFNTKEHKIMDVLLQAGINPAMLIAKNGKNIKYTINGNKRIAFGEKGENPIIKLDGNLANIEERIKAGSNIEVTFATKGLDAKPKIMEQIKTLDSISIYINEKIINVETISFINGNLVSLDTEIKDGDNVTFLMPKTIEDLKKYIIKKEVALYKNDMELDDNYEISDGEKFHTKDIETSKETIENSSEEIKVNVNGKNIVLKKDTENIFVSIFNYIDFDLKNTQGIINLRINGMEAKFTDSLKDGDKIEVFWS</sequence>